<keyword evidence="1" id="KW-0812">Transmembrane</keyword>
<feature type="transmembrane region" description="Helical" evidence="1">
    <location>
        <begin position="12"/>
        <end position="31"/>
    </location>
</feature>
<sequence>MVREVGNRERILWISLVTVILAVLTLVLVNGEREKAAWGREEANLQGRISELTSELAARTERYTRQVVAFPGNNTNIMNSLAEQGFEGGVQDIVDDLIKHPELIPYEGVLGGRMGFWTRSMFLRINGLVPILTTGTSVGPCCSAISLITGLSVGR</sequence>
<dbReference type="EMBL" id="CM001441">
    <property type="protein sequence ID" value="EHQ88640.1"/>
    <property type="molecule type" value="Genomic_DNA"/>
</dbReference>
<evidence type="ECO:0000313" key="3">
    <source>
        <dbReference type="Proteomes" id="UP000005104"/>
    </source>
</evidence>
<keyword evidence="1" id="KW-1133">Transmembrane helix</keyword>
<dbReference type="Proteomes" id="UP000005104">
    <property type="component" value="Chromosome"/>
</dbReference>
<proteinExistence type="predicted"/>
<keyword evidence="1" id="KW-0472">Membrane</keyword>
<keyword evidence="3" id="KW-1185">Reference proteome</keyword>
<reference evidence="2 3" key="1">
    <citation type="submission" date="2011-11" db="EMBL/GenBank/DDBJ databases">
        <title>The Noncontiguous Finished genome of Desulfosporosinus youngiae DSM 17734.</title>
        <authorList>
            <consortium name="US DOE Joint Genome Institute (JGI-PGF)"/>
            <person name="Lucas S."/>
            <person name="Han J."/>
            <person name="Lapidus A."/>
            <person name="Cheng J.-F."/>
            <person name="Goodwin L."/>
            <person name="Pitluck S."/>
            <person name="Peters L."/>
            <person name="Ovchinnikova G."/>
            <person name="Lu M."/>
            <person name="Land M.L."/>
            <person name="Hauser L."/>
            <person name="Pester M."/>
            <person name="Spring S."/>
            <person name="Ollivier B."/>
            <person name="Rattei T."/>
            <person name="Klenk H.-P."/>
            <person name="Wagner M."/>
            <person name="Loy A."/>
            <person name="Woyke T.J."/>
        </authorList>
    </citation>
    <scope>NUCLEOTIDE SEQUENCE [LARGE SCALE GENOMIC DNA]</scope>
    <source>
        <strain evidence="2 3">DSM 17734</strain>
    </source>
</reference>
<gene>
    <name evidence="2" type="ORF">DesyoDRAFT_1489</name>
</gene>
<dbReference type="RefSeq" id="WP_007781294.1">
    <property type="nucleotide sequence ID" value="NZ_CM001441.1"/>
</dbReference>
<dbReference type="AlphaFoldDB" id="H5Y2E9"/>
<accession>H5Y2E9</accession>
<evidence type="ECO:0000256" key="1">
    <source>
        <dbReference type="SAM" id="Phobius"/>
    </source>
</evidence>
<protein>
    <submittedName>
        <fullName evidence="2">Uncharacterized protein</fullName>
    </submittedName>
</protein>
<evidence type="ECO:0000313" key="2">
    <source>
        <dbReference type="EMBL" id="EHQ88640.1"/>
    </source>
</evidence>
<dbReference type="HOGENOM" id="CLU_1692703_0_0_9"/>
<name>H5Y2E9_9FIRM</name>
<organism evidence="2 3">
    <name type="scientific">Desulfosporosinus youngiae DSM 17734</name>
    <dbReference type="NCBI Taxonomy" id="768710"/>
    <lineage>
        <taxon>Bacteria</taxon>
        <taxon>Bacillati</taxon>
        <taxon>Bacillota</taxon>
        <taxon>Clostridia</taxon>
        <taxon>Eubacteriales</taxon>
        <taxon>Desulfitobacteriaceae</taxon>
        <taxon>Desulfosporosinus</taxon>
    </lineage>
</organism>